<evidence type="ECO:0000313" key="9">
    <source>
        <dbReference type="Proteomes" id="UP000243333"/>
    </source>
</evidence>
<dbReference type="Proteomes" id="UP000243333">
    <property type="component" value="Unassembled WGS sequence"/>
</dbReference>
<organism evidence="8 9">
    <name type="scientific">Sporolituus thermophilus DSM 23256</name>
    <dbReference type="NCBI Taxonomy" id="1123285"/>
    <lineage>
        <taxon>Bacteria</taxon>
        <taxon>Bacillati</taxon>
        <taxon>Bacillota</taxon>
        <taxon>Negativicutes</taxon>
        <taxon>Selenomonadales</taxon>
        <taxon>Sporomusaceae</taxon>
        <taxon>Sporolituus</taxon>
    </lineage>
</organism>
<dbReference type="InterPro" id="IPR029757">
    <property type="entry name" value="RpoE"/>
</dbReference>
<gene>
    <name evidence="8" type="ORF">SAMN05660235_00652</name>
</gene>
<dbReference type="NCBIfam" id="TIGR04567">
    <property type="entry name" value="RNAP_delt_lowGC"/>
    <property type="match status" value="1"/>
</dbReference>
<keyword evidence="4" id="KW-0548">Nucleotidyltransferase</keyword>
<dbReference type="GO" id="GO:0006351">
    <property type="term" value="P:DNA-templated transcription"/>
    <property type="evidence" value="ECO:0007669"/>
    <property type="project" value="InterPro"/>
</dbReference>
<evidence type="ECO:0000256" key="3">
    <source>
        <dbReference type="ARBA" id="ARBA00022679"/>
    </source>
</evidence>
<evidence type="ECO:0000256" key="4">
    <source>
        <dbReference type="ARBA" id="ARBA00022695"/>
    </source>
</evidence>
<dbReference type="AlphaFoldDB" id="A0A1G7IUE2"/>
<dbReference type="STRING" id="1123285.SAMN05660235_00652"/>
<reference evidence="9" key="1">
    <citation type="submission" date="2016-10" db="EMBL/GenBank/DDBJ databases">
        <authorList>
            <person name="Varghese N."/>
            <person name="Submissions S."/>
        </authorList>
    </citation>
    <scope>NUCLEOTIDE SEQUENCE [LARGE SCALE GENOMIC DNA]</scope>
    <source>
        <strain evidence="9">DSM 23256</strain>
    </source>
</reference>
<dbReference type="GO" id="GO:0000428">
    <property type="term" value="C:DNA-directed RNA polymerase complex"/>
    <property type="evidence" value="ECO:0007669"/>
    <property type="project" value="UniProtKB-KW"/>
</dbReference>
<name>A0A1G7IUE2_9FIRM</name>
<dbReference type="Pfam" id="PF05066">
    <property type="entry name" value="HARE-HTH"/>
    <property type="match status" value="1"/>
</dbReference>
<dbReference type="RefSeq" id="WP_093688071.1">
    <property type="nucleotide sequence ID" value="NZ_FNBU01000003.1"/>
</dbReference>
<protein>
    <recommendedName>
        <fullName evidence="6">RNAP delta factor</fullName>
    </recommendedName>
</protein>
<dbReference type="PROSITE" id="PS51913">
    <property type="entry name" value="HTH_HARE"/>
    <property type="match status" value="1"/>
</dbReference>
<keyword evidence="9" id="KW-1185">Reference proteome</keyword>
<evidence type="ECO:0000256" key="1">
    <source>
        <dbReference type="ARBA" id="ARBA00009828"/>
    </source>
</evidence>
<evidence type="ECO:0000259" key="7">
    <source>
        <dbReference type="PROSITE" id="PS51913"/>
    </source>
</evidence>
<comment type="similarity">
    <text evidence="1">Belongs to the RpoE family.</text>
</comment>
<dbReference type="EMBL" id="FNBU01000003">
    <property type="protein sequence ID" value="SDF16218.1"/>
    <property type="molecule type" value="Genomic_DNA"/>
</dbReference>
<evidence type="ECO:0000256" key="5">
    <source>
        <dbReference type="ARBA" id="ARBA00023163"/>
    </source>
</evidence>
<dbReference type="GO" id="GO:0016779">
    <property type="term" value="F:nucleotidyltransferase activity"/>
    <property type="evidence" value="ECO:0007669"/>
    <property type="project" value="UniProtKB-KW"/>
</dbReference>
<dbReference type="Gene3D" id="1.10.10.1250">
    <property type="entry name" value="RNA polymerase, subunit delta, N-terminal domain"/>
    <property type="match status" value="1"/>
</dbReference>
<keyword evidence="3" id="KW-0808">Transferase</keyword>
<sequence length="121" mass="13695">MVHPENQLSEVEIAYSILRQVGSAMYFRDLITEVLKIKGRKTQSLAQALAEVHTQINMDSRFVHMGKGMWGLAEWVPQRSGSYQAEETAATASDATLRRQQLLAEIQQDYTEPMVEPAENE</sequence>
<keyword evidence="2 8" id="KW-0240">DNA-directed RNA polymerase</keyword>
<dbReference type="InterPro" id="IPR038087">
    <property type="entry name" value="RNAP_delta_N_dom_sf"/>
</dbReference>
<feature type="domain" description="HTH HARE-type" evidence="7">
    <location>
        <begin position="8"/>
        <end position="75"/>
    </location>
</feature>
<dbReference type="InterPro" id="IPR007759">
    <property type="entry name" value="Asxl_HARE-HTH"/>
</dbReference>
<dbReference type="GO" id="GO:0006355">
    <property type="term" value="P:regulation of DNA-templated transcription"/>
    <property type="evidence" value="ECO:0007669"/>
    <property type="project" value="InterPro"/>
</dbReference>
<dbReference type="OrthoDB" id="401223at2"/>
<evidence type="ECO:0000256" key="2">
    <source>
        <dbReference type="ARBA" id="ARBA00022478"/>
    </source>
</evidence>
<evidence type="ECO:0000313" key="8">
    <source>
        <dbReference type="EMBL" id="SDF16218.1"/>
    </source>
</evidence>
<accession>A0A1G7IUE2</accession>
<proteinExistence type="inferred from homology"/>
<keyword evidence="5" id="KW-0804">Transcription</keyword>
<evidence type="ECO:0000256" key="6">
    <source>
        <dbReference type="ARBA" id="ARBA00031937"/>
    </source>
</evidence>